<dbReference type="Proteomes" id="UP000041356">
    <property type="component" value="Unassembled WGS sequence"/>
</dbReference>
<dbReference type="Pfam" id="PF13676">
    <property type="entry name" value="TIR_2"/>
    <property type="match status" value="1"/>
</dbReference>
<dbReference type="Gene3D" id="3.40.50.10140">
    <property type="entry name" value="Toll/interleukin-1 receptor homology (TIR) domain"/>
    <property type="match status" value="1"/>
</dbReference>
<dbReference type="InterPro" id="IPR000157">
    <property type="entry name" value="TIR_dom"/>
</dbReference>
<feature type="domain" description="TIR" evidence="1">
    <location>
        <begin position="133"/>
        <end position="266"/>
    </location>
</feature>
<evidence type="ECO:0000313" key="3">
    <source>
        <dbReference type="Proteomes" id="UP000041356"/>
    </source>
</evidence>
<reference evidence="2 3" key="1">
    <citation type="submission" date="2015-03" db="EMBL/GenBank/DDBJ databases">
        <authorList>
            <consortium name="Pathogen Informatics"/>
            <person name="Murphy D."/>
        </authorList>
    </citation>
    <scope>NUCLEOTIDE SEQUENCE [LARGE SCALE GENOMIC DNA]</scope>
    <source>
        <strain evidence="2 3">IP27818</strain>
    </source>
</reference>
<gene>
    <name evidence="2" type="ORF">ERS137939_01935</name>
</gene>
<evidence type="ECO:0000259" key="1">
    <source>
        <dbReference type="PROSITE" id="PS50104"/>
    </source>
</evidence>
<dbReference type="GO" id="GO:0007165">
    <property type="term" value="P:signal transduction"/>
    <property type="evidence" value="ECO:0007669"/>
    <property type="project" value="InterPro"/>
</dbReference>
<protein>
    <submittedName>
        <fullName evidence="2">Lipoprotein</fullName>
    </submittedName>
</protein>
<keyword evidence="2" id="KW-0449">Lipoprotein</keyword>
<comment type="caution">
    <text evidence="2">The sequence shown here is derived from an EMBL/GenBank/DDBJ whole genome shotgun (WGS) entry which is preliminary data.</text>
</comment>
<name>A0A9P1V6G7_YEREN</name>
<accession>A0A9P1V6G7</accession>
<dbReference type="EMBL" id="CPZF01000004">
    <property type="protein sequence ID" value="CNF62322.1"/>
    <property type="molecule type" value="Genomic_DNA"/>
</dbReference>
<organism evidence="2 3">
    <name type="scientific">Yersinia enterocolitica</name>
    <dbReference type="NCBI Taxonomy" id="630"/>
    <lineage>
        <taxon>Bacteria</taxon>
        <taxon>Pseudomonadati</taxon>
        <taxon>Pseudomonadota</taxon>
        <taxon>Gammaproteobacteria</taxon>
        <taxon>Enterobacterales</taxon>
        <taxon>Yersiniaceae</taxon>
        <taxon>Yersinia</taxon>
    </lineage>
</organism>
<dbReference type="PROSITE" id="PS50104">
    <property type="entry name" value="TIR"/>
    <property type="match status" value="1"/>
</dbReference>
<dbReference type="SMART" id="SM00255">
    <property type="entry name" value="TIR"/>
    <property type="match status" value="1"/>
</dbReference>
<dbReference type="SUPFAM" id="SSF52200">
    <property type="entry name" value="Toll/Interleukin receptor TIR domain"/>
    <property type="match status" value="1"/>
</dbReference>
<dbReference type="AlphaFoldDB" id="A0A9P1V6G7"/>
<dbReference type="RefSeq" id="WP_050130761.1">
    <property type="nucleotide sequence ID" value="NZ_CHYV01000005.1"/>
</dbReference>
<sequence>MKHPKYKGIGTLDAEIERCQRELLNKEIDFDLMVHKLKNANPSVDDIHKLRQQLWSKEKQVLKARRQLKAKKEQKTRKINQRQHIKFGGQAKKKARLALNRAINEEMDKQESILSQLKNVEIKFPSEKKSKQTGTDLFISHASEDKADFVKPLADELIELGLSVWYDEYTLRIGDSLRRSIDKGLAESKYGLIILSKAFFEKNWTQYELNGLVVREMEGDKVILPIWHNITKDEIMKLSPSLVDKVALNSAMFTVREIAEKVADAVKNT</sequence>
<proteinExistence type="predicted"/>
<dbReference type="InterPro" id="IPR035897">
    <property type="entry name" value="Toll_tir_struct_dom_sf"/>
</dbReference>
<evidence type="ECO:0000313" key="2">
    <source>
        <dbReference type="EMBL" id="CNF62322.1"/>
    </source>
</evidence>